<reference evidence="2" key="1">
    <citation type="journal article" date="2023" name="Mol. Phylogenet. Evol.">
        <title>Genome-scale phylogeny and comparative genomics of the fungal order Sordariales.</title>
        <authorList>
            <person name="Hensen N."/>
            <person name="Bonometti L."/>
            <person name="Westerberg I."/>
            <person name="Brannstrom I.O."/>
            <person name="Guillou S."/>
            <person name="Cros-Aarteil S."/>
            <person name="Calhoun S."/>
            <person name="Haridas S."/>
            <person name="Kuo A."/>
            <person name="Mondo S."/>
            <person name="Pangilinan J."/>
            <person name="Riley R."/>
            <person name="LaButti K."/>
            <person name="Andreopoulos B."/>
            <person name="Lipzen A."/>
            <person name="Chen C."/>
            <person name="Yan M."/>
            <person name="Daum C."/>
            <person name="Ng V."/>
            <person name="Clum A."/>
            <person name="Steindorff A."/>
            <person name="Ohm R.A."/>
            <person name="Martin F."/>
            <person name="Silar P."/>
            <person name="Natvig D.O."/>
            <person name="Lalanne C."/>
            <person name="Gautier V."/>
            <person name="Ament-Velasquez S.L."/>
            <person name="Kruys A."/>
            <person name="Hutchinson M.I."/>
            <person name="Powell A.J."/>
            <person name="Barry K."/>
            <person name="Miller A.N."/>
            <person name="Grigoriev I.V."/>
            <person name="Debuchy R."/>
            <person name="Gladieux P."/>
            <person name="Hiltunen Thoren M."/>
            <person name="Johannesson H."/>
        </authorList>
    </citation>
    <scope>NUCLEOTIDE SEQUENCE</scope>
    <source>
        <strain evidence="2">PSN293</strain>
    </source>
</reference>
<keyword evidence="3" id="KW-1185">Reference proteome</keyword>
<dbReference type="EMBL" id="MU858110">
    <property type="protein sequence ID" value="KAK4213340.1"/>
    <property type="molecule type" value="Genomic_DNA"/>
</dbReference>
<reference evidence="2" key="2">
    <citation type="submission" date="2023-05" db="EMBL/GenBank/DDBJ databases">
        <authorList>
            <consortium name="Lawrence Berkeley National Laboratory"/>
            <person name="Steindorff A."/>
            <person name="Hensen N."/>
            <person name="Bonometti L."/>
            <person name="Westerberg I."/>
            <person name="Brannstrom I.O."/>
            <person name="Guillou S."/>
            <person name="Cros-Aarteil S."/>
            <person name="Calhoun S."/>
            <person name="Haridas S."/>
            <person name="Kuo A."/>
            <person name="Mondo S."/>
            <person name="Pangilinan J."/>
            <person name="Riley R."/>
            <person name="Labutti K."/>
            <person name="Andreopoulos B."/>
            <person name="Lipzen A."/>
            <person name="Chen C."/>
            <person name="Yanf M."/>
            <person name="Daum C."/>
            <person name="Ng V."/>
            <person name="Clum A."/>
            <person name="Ohm R."/>
            <person name="Martin F."/>
            <person name="Silar P."/>
            <person name="Natvig D."/>
            <person name="Lalanne C."/>
            <person name="Gautier V."/>
            <person name="Ament-Velasquez S.L."/>
            <person name="Kruys A."/>
            <person name="Hutchinson M.I."/>
            <person name="Powell A.J."/>
            <person name="Barry K."/>
            <person name="Miller A.N."/>
            <person name="Grigoriev I.V."/>
            <person name="Debuchy R."/>
            <person name="Gladieux P."/>
            <person name="Thoren M.H."/>
            <person name="Johannesson H."/>
        </authorList>
    </citation>
    <scope>NUCLEOTIDE SEQUENCE</scope>
    <source>
        <strain evidence="2">PSN293</strain>
    </source>
</reference>
<accession>A0AAN7B9S9</accession>
<name>A0AAN7B9S9_9PEZI</name>
<comment type="caution">
    <text evidence="2">The sequence shown here is derived from an EMBL/GenBank/DDBJ whole genome shotgun (WGS) entry which is preliminary data.</text>
</comment>
<feature type="region of interest" description="Disordered" evidence="1">
    <location>
        <begin position="115"/>
        <end position="136"/>
    </location>
</feature>
<evidence type="ECO:0000256" key="1">
    <source>
        <dbReference type="SAM" id="MobiDB-lite"/>
    </source>
</evidence>
<protein>
    <submittedName>
        <fullName evidence="2">Uncharacterized protein</fullName>
    </submittedName>
</protein>
<dbReference type="AlphaFoldDB" id="A0AAN7B9S9"/>
<evidence type="ECO:0000313" key="3">
    <source>
        <dbReference type="Proteomes" id="UP001301769"/>
    </source>
</evidence>
<proteinExistence type="predicted"/>
<sequence length="141" mass="16084">MNSRMTLLRPLRVGALKLSSPSSTPVIMRVSRTQPLQSQTRSYSSGQKSATGDFYKTFSRPVLKATLLSIFTYQLIYWAWVKLEQDETIVDKQAEVERLEKQVRVLHEAQVAAEKKPTEITTTGGPSQAEGKKTKSWYQFW</sequence>
<organism evidence="2 3">
    <name type="scientific">Rhypophila decipiens</name>
    <dbReference type="NCBI Taxonomy" id="261697"/>
    <lineage>
        <taxon>Eukaryota</taxon>
        <taxon>Fungi</taxon>
        <taxon>Dikarya</taxon>
        <taxon>Ascomycota</taxon>
        <taxon>Pezizomycotina</taxon>
        <taxon>Sordariomycetes</taxon>
        <taxon>Sordariomycetidae</taxon>
        <taxon>Sordariales</taxon>
        <taxon>Naviculisporaceae</taxon>
        <taxon>Rhypophila</taxon>
    </lineage>
</organism>
<dbReference type="Proteomes" id="UP001301769">
    <property type="component" value="Unassembled WGS sequence"/>
</dbReference>
<evidence type="ECO:0000313" key="2">
    <source>
        <dbReference type="EMBL" id="KAK4213340.1"/>
    </source>
</evidence>
<gene>
    <name evidence="2" type="ORF">QBC37DRAFT_423167</name>
</gene>